<dbReference type="GO" id="GO:0031297">
    <property type="term" value="P:replication fork processing"/>
    <property type="evidence" value="ECO:0007669"/>
    <property type="project" value="TreeGrafter"/>
</dbReference>
<proteinExistence type="predicted"/>
<dbReference type="AlphaFoldDB" id="A0A9R1R2Y4"/>
<reference evidence="5 6" key="1">
    <citation type="submission" date="2017-09" db="EMBL/GenBank/DDBJ databases">
        <authorList>
            <consortium name="International Durum Wheat Genome Sequencing Consortium (IDWGSC)"/>
            <person name="Milanesi L."/>
        </authorList>
    </citation>
    <scope>NUCLEOTIDE SEQUENCE [LARGE SCALE GENOMIC DNA]</scope>
    <source>
        <strain evidence="6">cv. Svevo</strain>
    </source>
</reference>
<dbReference type="EC" id="2.7.7.102" evidence="3"/>
<dbReference type="GO" id="GO:0042276">
    <property type="term" value="P:error-prone translesion synthesis"/>
    <property type="evidence" value="ECO:0007669"/>
    <property type="project" value="InterPro"/>
</dbReference>
<dbReference type="Gramene" id="TRITD2Av1G025250.10">
    <property type="protein sequence ID" value="TRITD2Av1G025250.10"/>
    <property type="gene ID" value="TRITD2Av1G025250"/>
</dbReference>
<dbReference type="PANTHER" id="PTHR31399">
    <property type="entry name" value="DNA-DIRECTED PRIMASE / POLYMERASE PROTEIN"/>
    <property type="match status" value="1"/>
</dbReference>
<dbReference type="GO" id="GO:0009411">
    <property type="term" value="P:response to UV"/>
    <property type="evidence" value="ECO:0007669"/>
    <property type="project" value="TreeGrafter"/>
</dbReference>
<organism evidence="5 6">
    <name type="scientific">Triticum turgidum subsp. durum</name>
    <name type="common">Durum wheat</name>
    <name type="synonym">Triticum durum</name>
    <dbReference type="NCBI Taxonomy" id="4567"/>
    <lineage>
        <taxon>Eukaryota</taxon>
        <taxon>Viridiplantae</taxon>
        <taxon>Streptophyta</taxon>
        <taxon>Embryophyta</taxon>
        <taxon>Tracheophyta</taxon>
        <taxon>Spermatophyta</taxon>
        <taxon>Magnoliopsida</taxon>
        <taxon>Liliopsida</taxon>
        <taxon>Poales</taxon>
        <taxon>Poaceae</taxon>
        <taxon>BOP clade</taxon>
        <taxon>Pooideae</taxon>
        <taxon>Triticodae</taxon>
        <taxon>Triticeae</taxon>
        <taxon>Triticinae</taxon>
        <taxon>Triticum</taxon>
    </lineage>
</organism>
<name>A0A9R1R2Y4_TRITD</name>
<evidence type="ECO:0000256" key="3">
    <source>
        <dbReference type="ARBA" id="ARBA00044768"/>
    </source>
</evidence>
<dbReference type="InterPro" id="IPR044917">
    <property type="entry name" value="PRIMPOL"/>
</dbReference>
<dbReference type="PANTHER" id="PTHR31399:SF0">
    <property type="entry name" value="DNA-DIRECTED PRIMASE_POLYMERASE PROTEIN"/>
    <property type="match status" value="1"/>
</dbReference>
<dbReference type="Proteomes" id="UP000324705">
    <property type="component" value="Chromosome 2A"/>
</dbReference>
<comment type="catalytic activity">
    <reaction evidence="4">
        <text>DNA(n) + a 2'-deoxyribonucleoside 5'-triphosphate = DNA(n+1) + diphosphate</text>
        <dbReference type="Rhea" id="RHEA:22508"/>
        <dbReference type="Rhea" id="RHEA-COMP:17339"/>
        <dbReference type="Rhea" id="RHEA-COMP:17340"/>
        <dbReference type="ChEBI" id="CHEBI:33019"/>
        <dbReference type="ChEBI" id="CHEBI:61560"/>
        <dbReference type="ChEBI" id="CHEBI:173112"/>
        <dbReference type="EC" id="2.7.7.7"/>
    </reaction>
    <physiologicalReaction direction="left-to-right" evidence="4">
        <dbReference type="Rhea" id="RHEA:22509"/>
    </physiologicalReaction>
</comment>
<comment type="catalytic activity">
    <reaction evidence="2">
        <text>ssDNA + n NTP = ssDNA/pppN(pN)n-1 hybrid + (n-1) diphosphate.</text>
        <dbReference type="EC" id="2.7.7.102"/>
    </reaction>
</comment>
<dbReference type="EMBL" id="LT934113">
    <property type="protein sequence ID" value="VAH26193.1"/>
    <property type="molecule type" value="Genomic_DNA"/>
</dbReference>
<dbReference type="GO" id="GO:0005634">
    <property type="term" value="C:nucleus"/>
    <property type="evidence" value="ECO:0007669"/>
    <property type="project" value="TreeGrafter"/>
</dbReference>
<protein>
    <recommendedName>
        <fullName evidence="1">DNA-directed primase/polymerase protein</fullName>
        <ecNumber evidence="3">2.7.7.102</ecNumber>
    </recommendedName>
</protein>
<evidence type="ECO:0000256" key="1">
    <source>
        <dbReference type="ARBA" id="ARBA00026139"/>
    </source>
</evidence>
<accession>A0A9R1R2Y4</accession>
<dbReference type="GO" id="GO:0005759">
    <property type="term" value="C:mitochondrial matrix"/>
    <property type="evidence" value="ECO:0007669"/>
    <property type="project" value="TreeGrafter"/>
</dbReference>
<gene>
    <name evidence="5" type="ORF">TRITD_2Av1G025250</name>
</gene>
<evidence type="ECO:0000256" key="4">
    <source>
        <dbReference type="ARBA" id="ARBA00047303"/>
    </source>
</evidence>
<keyword evidence="6" id="KW-1185">Reference proteome</keyword>
<evidence type="ECO:0000313" key="5">
    <source>
        <dbReference type="EMBL" id="VAH26193.1"/>
    </source>
</evidence>
<evidence type="ECO:0000313" key="6">
    <source>
        <dbReference type="Proteomes" id="UP000324705"/>
    </source>
</evidence>
<evidence type="ECO:0000256" key="2">
    <source>
        <dbReference type="ARBA" id="ARBA00044677"/>
    </source>
</evidence>
<dbReference type="GO" id="GO:0003887">
    <property type="term" value="F:DNA-directed DNA polymerase activity"/>
    <property type="evidence" value="ECO:0007669"/>
    <property type="project" value="UniProtKB-EC"/>
</dbReference>
<dbReference type="GO" id="GO:0003682">
    <property type="term" value="F:chromatin binding"/>
    <property type="evidence" value="ECO:0007669"/>
    <property type="project" value="TreeGrafter"/>
</dbReference>
<sequence length="83" mass="9211">MKYYSSPQICSRIAAQRAANPNLDKLYITKDSSGAEPADQLFVDTAVYSRNRCFRLAFSSKSGKKSFLVATGRFKCKNMVSSS</sequence>
<dbReference type="GO" id="GO:0006264">
    <property type="term" value="P:mitochondrial DNA replication"/>
    <property type="evidence" value="ECO:0007669"/>
    <property type="project" value="TreeGrafter"/>
</dbReference>